<comment type="caution">
    <text evidence="2">The sequence shown here is derived from an EMBL/GenBank/DDBJ whole genome shotgun (WGS) entry which is preliminary data.</text>
</comment>
<evidence type="ECO:0000256" key="1">
    <source>
        <dbReference type="ARBA" id="ARBA00044755"/>
    </source>
</evidence>
<dbReference type="RefSeq" id="WP_263412330.1">
    <property type="nucleotide sequence ID" value="NZ_BAABBH010000001.1"/>
</dbReference>
<proteinExistence type="inferred from homology"/>
<sequence>MKPSEGSTVIGKSVQLKGDITGTEELYVDGKIDGTIRLSGSRLIIGPNAEVNAELYVQDLVVLGRQHGPVEATGRVEIRQNGELIGDIVAARFSVEESASVRGRISLTGQDGRG</sequence>
<evidence type="ECO:0000313" key="3">
    <source>
        <dbReference type="Proteomes" id="UP001634747"/>
    </source>
</evidence>
<dbReference type="EMBL" id="JBJYXY010000001">
    <property type="protein sequence ID" value="MFN2976180.1"/>
    <property type="molecule type" value="Genomic_DNA"/>
</dbReference>
<keyword evidence="3" id="KW-1185">Reference proteome</keyword>
<dbReference type="PANTHER" id="PTHR35024:SF4">
    <property type="entry name" value="POLYMER-FORMING CYTOSKELETAL PROTEIN"/>
    <property type="match status" value="1"/>
</dbReference>
<dbReference type="Proteomes" id="UP001634747">
    <property type="component" value="Unassembled WGS sequence"/>
</dbReference>
<reference evidence="2 3" key="1">
    <citation type="submission" date="2024-12" db="EMBL/GenBank/DDBJ databases">
        <authorList>
            <person name="Lee Y."/>
        </authorList>
    </citation>
    <scope>NUCLEOTIDE SEQUENCE [LARGE SCALE GENOMIC DNA]</scope>
    <source>
        <strain evidence="2 3">03SUJ4</strain>
    </source>
</reference>
<protein>
    <submittedName>
        <fullName evidence="2">Polymer-forming cytoskeletal protein</fullName>
    </submittedName>
</protein>
<gene>
    <name evidence="2" type="ORF">ACK2TP_10435</name>
</gene>
<evidence type="ECO:0000313" key="2">
    <source>
        <dbReference type="EMBL" id="MFN2976180.1"/>
    </source>
</evidence>
<organism evidence="2 3">
    <name type="scientific">Terriglobus aquaticus</name>
    <dbReference type="NCBI Taxonomy" id="940139"/>
    <lineage>
        <taxon>Bacteria</taxon>
        <taxon>Pseudomonadati</taxon>
        <taxon>Acidobacteriota</taxon>
        <taxon>Terriglobia</taxon>
        <taxon>Terriglobales</taxon>
        <taxon>Acidobacteriaceae</taxon>
        <taxon>Terriglobus</taxon>
    </lineage>
</organism>
<dbReference type="InterPro" id="IPR007607">
    <property type="entry name" value="BacA/B"/>
</dbReference>
<name>A0ABW9KMN2_9BACT</name>
<dbReference type="Pfam" id="PF04519">
    <property type="entry name" value="Bactofilin"/>
    <property type="match status" value="1"/>
</dbReference>
<comment type="similarity">
    <text evidence="1">Belongs to the bactofilin family.</text>
</comment>
<accession>A0ABW9KMN2</accession>
<dbReference type="PANTHER" id="PTHR35024">
    <property type="entry name" value="HYPOTHETICAL CYTOSOLIC PROTEIN"/>
    <property type="match status" value="1"/>
</dbReference>